<organism evidence="1 2">
    <name type="scientific">Methylobacterium ajmalii</name>
    <dbReference type="NCBI Taxonomy" id="2738439"/>
    <lineage>
        <taxon>Bacteria</taxon>
        <taxon>Pseudomonadati</taxon>
        <taxon>Pseudomonadota</taxon>
        <taxon>Alphaproteobacteria</taxon>
        <taxon>Hyphomicrobiales</taxon>
        <taxon>Methylobacteriaceae</taxon>
        <taxon>Methylobacterium</taxon>
    </lineage>
</organism>
<evidence type="ECO:0000313" key="2">
    <source>
        <dbReference type="Proteomes" id="UP001407347"/>
    </source>
</evidence>
<accession>A0ABV0A5X5</accession>
<comment type="caution">
    <text evidence="1">The sequence shown here is derived from an EMBL/GenBank/DDBJ whole genome shotgun (WGS) entry which is preliminary data.</text>
</comment>
<dbReference type="RefSeq" id="WP_346013804.1">
    <property type="nucleotide sequence ID" value="NZ_JAQYXP010000006.1"/>
</dbReference>
<dbReference type="Proteomes" id="UP001407347">
    <property type="component" value="Unassembled WGS sequence"/>
</dbReference>
<dbReference type="EMBL" id="JAQYXP010000006">
    <property type="protein sequence ID" value="MEN3238680.1"/>
    <property type="molecule type" value="Genomic_DNA"/>
</dbReference>
<sequence length="85" mass="9425">MQKAFFVRSRADASIIGLIINPAEGVKIKVSDTPYRGEYGRGSVFGYSEKNWVRAPEGDAEAQACWDKFVADKVPLTHGPVPRDR</sequence>
<name>A0ABV0A5X5_9HYPH</name>
<evidence type="ECO:0000313" key="1">
    <source>
        <dbReference type="EMBL" id="MEN3238680.1"/>
    </source>
</evidence>
<keyword evidence="2" id="KW-1185">Reference proteome</keyword>
<protein>
    <submittedName>
        <fullName evidence="1">Uncharacterized protein</fullName>
    </submittedName>
</protein>
<gene>
    <name evidence="1" type="ORF">PUR29_35150</name>
</gene>
<proteinExistence type="predicted"/>
<reference evidence="1 2" key="1">
    <citation type="journal article" date="2023" name="PLoS ONE">
        <title>Complete genome assembly of Hawai'i environmental nontuberculous mycobacteria reveals unexpected co-isolation with methylobacteria.</title>
        <authorList>
            <person name="Hendrix J."/>
            <person name="Epperson L.E."/>
            <person name="Tong E.I."/>
            <person name="Chan Y.L."/>
            <person name="Hasan N.A."/>
            <person name="Dawrs S.N."/>
            <person name="Norton G.J."/>
            <person name="Virdi R."/>
            <person name="Crooks J.L."/>
            <person name="Chan E.D."/>
            <person name="Honda J.R."/>
            <person name="Strong M."/>
        </authorList>
    </citation>
    <scope>NUCLEOTIDE SEQUENCE [LARGE SCALE GENOMIC DNA]</scope>
    <source>
        <strain evidence="1 2">NJH_HI04-1</strain>
    </source>
</reference>